<keyword evidence="1" id="KW-0436">Ligase</keyword>
<comment type="catalytic activity">
    <reaction evidence="1">
        <text>L-glutamyl-tRNA(Gln) + L-glutamine + ATP + H2O = L-glutaminyl-tRNA(Gln) + L-glutamate + ADP + phosphate + H(+)</text>
        <dbReference type="Rhea" id="RHEA:17521"/>
        <dbReference type="Rhea" id="RHEA-COMP:9681"/>
        <dbReference type="Rhea" id="RHEA-COMP:9684"/>
        <dbReference type="ChEBI" id="CHEBI:15377"/>
        <dbReference type="ChEBI" id="CHEBI:15378"/>
        <dbReference type="ChEBI" id="CHEBI:29985"/>
        <dbReference type="ChEBI" id="CHEBI:30616"/>
        <dbReference type="ChEBI" id="CHEBI:43474"/>
        <dbReference type="ChEBI" id="CHEBI:58359"/>
        <dbReference type="ChEBI" id="CHEBI:78520"/>
        <dbReference type="ChEBI" id="CHEBI:78521"/>
        <dbReference type="ChEBI" id="CHEBI:456216"/>
    </reaction>
</comment>
<dbReference type="EC" id="6.3.5.-" evidence="1"/>
<comment type="similarity">
    <text evidence="1">Belongs to the GatC family.</text>
</comment>
<sequence length="96" mass="10697">MLGIGELRKLAELARIKMPDNELEELCGQLDEILGYVSEVQRADVSSVPKHILPPLRNVFREDGEAHEHGIFTEAIMANVPSSEGGYVKVKKILEK</sequence>
<evidence type="ECO:0000313" key="3">
    <source>
        <dbReference type="Proteomes" id="UP000177287"/>
    </source>
</evidence>
<dbReference type="GO" id="GO:0006412">
    <property type="term" value="P:translation"/>
    <property type="evidence" value="ECO:0007669"/>
    <property type="project" value="UniProtKB-UniRule"/>
</dbReference>
<dbReference type="NCBIfam" id="TIGR00135">
    <property type="entry name" value="gatC"/>
    <property type="match status" value="1"/>
</dbReference>
<proteinExistence type="inferred from homology"/>
<dbReference type="AlphaFoldDB" id="A0A1G2RHF4"/>
<evidence type="ECO:0000313" key="2">
    <source>
        <dbReference type="EMBL" id="OHA72265.1"/>
    </source>
</evidence>
<dbReference type="GO" id="GO:0006450">
    <property type="term" value="P:regulation of translational fidelity"/>
    <property type="evidence" value="ECO:0007669"/>
    <property type="project" value="InterPro"/>
</dbReference>
<reference evidence="2 3" key="1">
    <citation type="journal article" date="2016" name="Nat. Commun.">
        <title>Thousands of microbial genomes shed light on interconnected biogeochemical processes in an aquifer system.</title>
        <authorList>
            <person name="Anantharaman K."/>
            <person name="Brown C.T."/>
            <person name="Hug L.A."/>
            <person name="Sharon I."/>
            <person name="Castelle C.J."/>
            <person name="Probst A.J."/>
            <person name="Thomas B.C."/>
            <person name="Singh A."/>
            <person name="Wilkins M.J."/>
            <person name="Karaoz U."/>
            <person name="Brodie E.L."/>
            <person name="Williams K.H."/>
            <person name="Hubbard S.S."/>
            <person name="Banfield J.F."/>
        </authorList>
    </citation>
    <scope>NUCLEOTIDE SEQUENCE [LARGE SCALE GENOMIC DNA]</scope>
</reference>
<comment type="subunit">
    <text evidence="1">Heterotrimer of A, B and C subunits.</text>
</comment>
<dbReference type="Proteomes" id="UP000177287">
    <property type="component" value="Unassembled WGS sequence"/>
</dbReference>
<dbReference type="EMBL" id="MHUF01000022">
    <property type="protein sequence ID" value="OHA72265.1"/>
    <property type="molecule type" value="Genomic_DNA"/>
</dbReference>
<gene>
    <name evidence="1" type="primary">gatC</name>
    <name evidence="2" type="ORF">A3A27_00455</name>
</gene>
<comment type="catalytic activity">
    <reaction evidence="1">
        <text>L-aspartyl-tRNA(Asn) + L-glutamine + ATP + H2O = L-asparaginyl-tRNA(Asn) + L-glutamate + ADP + phosphate + 2 H(+)</text>
        <dbReference type="Rhea" id="RHEA:14513"/>
        <dbReference type="Rhea" id="RHEA-COMP:9674"/>
        <dbReference type="Rhea" id="RHEA-COMP:9677"/>
        <dbReference type="ChEBI" id="CHEBI:15377"/>
        <dbReference type="ChEBI" id="CHEBI:15378"/>
        <dbReference type="ChEBI" id="CHEBI:29985"/>
        <dbReference type="ChEBI" id="CHEBI:30616"/>
        <dbReference type="ChEBI" id="CHEBI:43474"/>
        <dbReference type="ChEBI" id="CHEBI:58359"/>
        <dbReference type="ChEBI" id="CHEBI:78515"/>
        <dbReference type="ChEBI" id="CHEBI:78516"/>
        <dbReference type="ChEBI" id="CHEBI:456216"/>
    </reaction>
</comment>
<dbReference type="HAMAP" id="MF_00122">
    <property type="entry name" value="GatC"/>
    <property type="match status" value="1"/>
</dbReference>
<keyword evidence="1" id="KW-0648">Protein biosynthesis</keyword>
<dbReference type="SUPFAM" id="SSF141000">
    <property type="entry name" value="Glu-tRNAGln amidotransferase C subunit"/>
    <property type="match status" value="1"/>
</dbReference>
<keyword evidence="1" id="KW-0067">ATP-binding</keyword>
<dbReference type="Pfam" id="PF02686">
    <property type="entry name" value="GatC"/>
    <property type="match status" value="1"/>
</dbReference>
<dbReference type="Gene3D" id="1.10.20.60">
    <property type="entry name" value="Glu-tRNAGln amidotransferase C subunit, N-terminal domain"/>
    <property type="match status" value="1"/>
</dbReference>
<organism evidence="2 3">
    <name type="scientific">Candidatus Wildermuthbacteria bacterium RIFCSPLOWO2_01_FULL_47_18</name>
    <dbReference type="NCBI Taxonomy" id="1802460"/>
    <lineage>
        <taxon>Bacteria</taxon>
        <taxon>Candidatus Wildermuthiibacteriota</taxon>
    </lineage>
</organism>
<dbReference type="InterPro" id="IPR003837">
    <property type="entry name" value="GatC"/>
</dbReference>
<comment type="caution">
    <text evidence="2">The sequence shown here is derived from an EMBL/GenBank/DDBJ whole genome shotgun (WGS) entry which is preliminary data.</text>
</comment>
<name>A0A1G2RHF4_9BACT</name>
<dbReference type="GO" id="GO:0050567">
    <property type="term" value="F:glutaminyl-tRNA synthase (glutamine-hydrolyzing) activity"/>
    <property type="evidence" value="ECO:0007669"/>
    <property type="project" value="UniProtKB-UniRule"/>
</dbReference>
<dbReference type="GO" id="GO:0005524">
    <property type="term" value="F:ATP binding"/>
    <property type="evidence" value="ECO:0007669"/>
    <property type="project" value="UniProtKB-KW"/>
</dbReference>
<accession>A0A1G2RHF4</accession>
<dbReference type="GO" id="GO:0050566">
    <property type="term" value="F:asparaginyl-tRNA synthase (glutamine-hydrolyzing) activity"/>
    <property type="evidence" value="ECO:0007669"/>
    <property type="project" value="RHEA"/>
</dbReference>
<evidence type="ECO:0000256" key="1">
    <source>
        <dbReference type="HAMAP-Rule" id="MF_00122"/>
    </source>
</evidence>
<protein>
    <recommendedName>
        <fullName evidence="1">Aspartyl/glutamyl-tRNA(Asn/Gln) amidotransferase subunit C</fullName>
        <shortName evidence="1">Asp/Glu-ADT subunit C</shortName>
        <ecNumber evidence="1">6.3.5.-</ecNumber>
    </recommendedName>
</protein>
<comment type="function">
    <text evidence="1">Allows the formation of correctly charged Asn-tRNA(Asn) or Gln-tRNA(Gln) through the transamidation of misacylated Asp-tRNA(Asn) or Glu-tRNA(Gln) in organisms which lack either or both of asparaginyl-tRNA or glutaminyl-tRNA synthetases. The reaction takes place in the presence of glutamine and ATP through an activated phospho-Asp-tRNA(Asn) or phospho-Glu-tRNA(Gln).</text>
</comment>
<keyword evidence="1" id="KW-0547">Nucleotide-binding</keyword>
<dbReference type="InterPro" id="IPR036113">
    <property type="entry name" value="Asp/Glu-ADT_sf_sub_c"/>
</dbReference>